<dbReference type="EMBL" id="KK365170">
    <property type="protein sequence ID" value="KCZ80623.1"/>
    <property type="molecule type" value="Genomic_DNA"/>
</dbReference>
<dbReference type="HOGENOM" id="CLU_892963_0_0_1"/>
<name>A0A059F029_9MICR</name>
<dbReference type="Pfam" id="PF00226">
    <property type="entry name" value="DnaJ"/>
    <property type="match status" value="1"/>
</dbReference>
<feature type="domain" description="J" evidence="5">
    <location>
        <begin position="191"/>
        <end position="260"/>
    </location>
</feature>
<dbReference type="GO" id="GO:0051787">
    <property type="term" value="F:misfolded protein binding"/>
    <property type="evidence" value="ECO:0007669"/>
    <property type="project" value="TreeGrafter"/>
</dbReference>
<dbReference type="PANTHER" id="PTHR44140:SF2">
    <property type="entry name" value="LD25575P"/>
    <property type="match status" value="1"/>
</dbReference>
<dbReference type="InterPro" id="IPR001623">
    <property type="entry name" value="DnaJ_domain"/>
</dbReference>
<accession>A0A059F029</accession>
<protein>
    <recommendedName>
        <fullName evidence="5">J domain-containing protein</fullName>
    </recommendedName>
</protein>
<comment type="subcellular location">
    <subcellularLocation>
        <location evidence="1">Endoplasmic reticulum</location>
    </subcellularLocation>
</comment>
<dbReference type="VEuPathDB" id="MicrosporidiaDB:H312_01949"/>
<dbReference type="STRING" id="1288291.A0A059F029"/>
<feature type="non-terminal residue" evidence="6">
    <location>
        <position position="1"/>
    </location>
</feature>
<keyword evidence="3" id="KW-0256">Endoplasmic reticulum</keyword>
<dbReference type="GO" id="GO:0051087">
    <property type="term" value="F:protein-folding chaperone binding"/>
    <property type="evidence" value="ECO:0007669"/>
    <property type="project" value="TreeGrafter"/>
</dbReference>
<reference evidence="7" key="1">
    <citation type="submission" date="2013-02" db="EMBL/GenBank/DDBJ databases">
        <authorList>
            <consortium name="The Broad Institute Genome Sequencing Platform"/>
            <person name="Cuomo C."/>
            <person name="Becnel J."/>
            <person name="Sanscrainte N."/>
            <person name="Walker B."/>
            <person name="Young S.K."/>
            <person name="Zeng Q."/>
            <person name="Gargeya S."/>
            <person name="Fitzgerald M."/>
            <person name="Haas B."/>
            <person name="Abouelleil A."/>
            <person name="Alvarado L."/>
            <person name="Arachchi H.M."/>
            <person name="Berlin A.M."/>
            <person name="Chapman S.B."/>
            <person name="Dewar J."/>
            <person name="Goldberg J."/>
            <person name="Griggs A."/>
            <person name="Gujja S."/>
            <person name="Hansen M."/>
            <person name="Howarth C."/>
            <person name="Imamovic A."/>
            <person name="Larimer J."/>
            <person name="McCowan C."/>
            <person name="Murphy C."/>
            <person name="Neiman D."/>
            <person name="Pearson M."/>
            <person name="Priest M."/>
            <person name="Roberts A."/>
            <person name="Saif S."/>
            <person name="Shea T."/>
            <person name="Sisk P."/>
            <person name="Sykes S."/>
            <person name="Wortman J."/>
            <person name="Nusbaum C."/>
            <person name="Birren B."/>
        </authorList>
    </citation>
    <scope>NUCLEOTIDE SEQUENCE [LARGE SCALE GENOMIC DNA]</scope>
    <source>
        <strain evidence="7">PRA339</strain>
    </source>
</reference>
<dbReference type="GO" id="GO:0034975">
    <property type="term" value="P:protein folding in endoplasmic reticulum"/>
    <property type="evidence" value="ECO:0007669"/>
    <property type="project" value="TreeGrafter"/>
</dbReference>
<dbReference type="SUPFAM" id="SSF46565">
    <property type="entry name" value="Chaperone J-domain"/>
    <property type="match status" value="1"/>
</dbReference>
<dbReference type="PRINTS" id="PR00625">
    <property type="entry name" value="JDOMAIN"/>
</dbReference>
<evidence type="ECO:0000256" key="4">
    <source>
        <dbReference type="SAM" id="MobiDB-lite"/>
    </source>
</evidence>
<reference evidence="6 7" key="2">
    <citation type="submission" date="2014-03" db="EMBL/GenBank/DDBJ databases">
        <title>The Genome Sequence of Anncaliia algerae insect isolate PRA339.</title>
        <authorList>
            <consortium name="The Broad Institute Genome Sequencing Platform"/>
            <consortium name="The Broad Institute Genome Sequencing Center for Infectious Disease"/>
            <person name="Cuomo C."/>
            <person name="Becnel J."/>
            <person name="Sanscrainte N."/>
            <person name="Walker B."/>
            <person name="Young S.K."/>
            <person name="Zeng Q."/>
            <person name="Gargeya S."/>
            <person name="Fitzgerald M."/>
            <person name="Haas B."/>
            <person name="Abouelleil A."/>
            <person name="Alvarado L."/>
            <person name="Arachchi H.M."/>
            <person name="Berlin A.M."/>
            <person name="Chapman S.B."/>
            <person name="Dewar J."/>
            <person name="Goldberg J."/>
            <person name="Griggs A."/>
            <person name="Gujja S."/>
            <person name="Hansen M."/>
            <person name="Howarth C."/>
            <person name="Imamovic A."/>
            <person name="Larimer J."/>
            <person name="McCowan C."/>
            <person name="Murphy C."/>
            <person name="Neiman D."/>
            <person name="Pearson M."/>
            <person name="Priest M."/>
            <person name="Roberts A."/>
            <person name="Saif S."/>
            <person name="Shea T."/>
            <person name="Sisk P."/>
            <person name="Sykes S."/>
            <person name="Wortman J."/>
            <person name="Nusbaum C."/>
            <person name="Birren B."/>
        </authorList>
    </citation>
    <scope>NUCLEOTIDE SEQUENCE [LARGE SCALE GENOMIC DNA]</scope>
    <source>
        <strain evidence="6 7">PRA339</strain>
    </source>
</reference>
<sequence>CLCLTSFYMKGIEILKDLNFNEAFKFEEILKKYKDDMSDEQKKVLITEIKLVEKSSAFNPSIFGFFKYNILYISYLRSMIGFGKAATQEAKELSIEVPNYETFYILGRSLLIERKIAELDEVLKDKNFPDGNYKNILKQQREIELKKIAQEEEAKRKKDEKRREKEEMEERQREREEAERRRKTHKHDISGYYEILGVKNTATKEEIKRAFKKKSLEVNLDKYKNDPNEYNKRSKLQMKINKAKDVLTNDKTRRLYDQGVDNEQPHSRDFQNYKYSKGQQTADFEDIFSAFFGGNSFGNSRGSRRTYYYYYG</sequence>
<evidence type="ECO:0000259" key="5">
    <source>
        <dbReference type="PROSITE" id="PS50076"/>
    </source>
</evidence>
<dbReference type="InterPro" id="IPR051727">
    <property type="entry name" value="DnaJ_C3_Co-chaperones"/>
</dbReference>
<proteinExistence type="predicted"/>
<organism evidence="6 7">
    <name type="scientific">Anncaliia algerae PRA339</name>
    <dbReference type="NCBI Taxonomy" id="1288291"/>
    <lineage>
        <taxon>Eukaryota</taxon>
        <taxon>Fungi</taxon>
        <taxon>Fungi incertae sedis</taxon>
        <taxon>Microsporidia</taxon>
        <taxon>Tubulinosematoidea</taxon>
        <taxon>Tubulinosematidae</taxon>
        <taxon>Anncaliia</taxon>
    </lineage>
</organism>
<dbReference type="AlphaFoldDB" id="A0A059F029"/>
<evidence type="ECO:0000313" key="7">
    <source>
        <dbReference type="Proteomes" id="UP000030655"/>
    </source>
</evidence>
<dbReference type="PANTHER" id="PTHR44140">
    <property type="entry name" value="LD25575P"/>
    <property type="match status" value="1"/>
</dbReference>
<feature type="compositionally biased region" description="Basic and acidic residues" evidence="4">
    <location>
        <begin position="152"/>
        <end position="180"/>
    </location>
</feature>
<feature type="region of interest" description="Disordered" evidence="4">
    <location>
        <begin position="152"/>
        <end position="185"/>
    </location>
</feature>
<evidence type="ECO:0000256" key="2">
    <source>
        <dbReference type="ARBA" id="ARBA00022729"/>
    </source>
</evidence>
<dbReference type="OrthoDB" id="2194827at2759"/>
<evidence type="ECO:0000256" key="1">
    <source>
        <dbReference type="ARBA" id="ARBA00004240"/>
    </source>
</evidence>
<dbReference type="SMART" id="SM00271">
    <property type="entry name" value="DnaJ"/>
    <property type="match status" value="1"/>
</dbReference>
<dbReference type="Gene3D" id="1.10.287.110">
    <property type="entry name" value="DnaJ domain"/>
    <property type="match status" value="1"/>
</dbReference>
<keyword evidence="2" id="KW-0732">Signal</keyword>
<dbReference type="CDD" id="cd06257">
    <property type="entry name" value="DnaJ"/>
    <property type="match status" value="1"/>
</dbReference>
<dbReference type="Proteomes" id="UP000030655">
    <property type="component" value="Unassembled WGS sequence"/>
</dbReference>
<evidence type="ECO:0000313" key="6">
    <source>
        <dbReference type="EMBL" id="KCZ80623.1"/>
    </source>
</evidence>
<dbReference type="PROSITE" id="PS50076">
    <property type="entry name" value="DNAJ_2"/>
    <property type="match status" value="1"/>
</dbReference>
<dbReference type="InterPro" id="IPR036869">
    <property type="entry name" value="J_dom_sf"/>
</dbReference>
<gene>
    <name evidence="6" type="ORF">H312_01949</name>
</gene>
<evidence type="ECO:0000256" key="3">
    <source>
        <dbReference type="ARBA" id="ARBA00022824"/>
    </source>
</evidence>
<keyword evidence="7" id="KW-1185">Reference proteome</keyword>
<dbReference type="GO" id="GO:0005783">
    <property type="term" value="C:endoplasmic reticulum"/>
    <property type="evidence" value="ECO:0007669"/>
    <property type="project" value="UniProtKB-SubCell"/>
</dbReference>